<comment type="subcellular location">
    <subcellularLocation>
        <location evidence="1">Cell outer membrane</location>
        <topology evidence="1">Multi-pass membrane protein</topology>
    </subcellularLocation>
</comment>
<evidence type="ECO:0000256" key="9">
    <source>
        <dbReference type="ARBA" id="ARBA00023136"/>
    </source>
</evidence>
<dbReference type="PANTHER" id="PTHR34501">
    <property type="entry name" value="PROTEIN YDDL-RELATED"/>
    <property type="match status" value="1"/>
</dbReference>
<protein>
    <submittedName>
        <fullName evidence="13">Porin</fullName>
    </submittedName>
</protein>
<dbReference type="OrthoDB" id="8982743at2"/>
<dbReference type="Pfam" id="PF13609">
    <property type="entry name" value="Porin_4"/>
    <property type="match status" value="1"/>
</dbReference>
<evidence type="ECO:0000256" key="6">
    <source>
        <dbReference type="ARBA" id="ARBA00022729"/>
    </source>
</evidence>
<keyword evidence="8" id="KW-0626">Porin</keyword>
<evidence type="ECO:0000256" key="7">
    <source>
        <dbReference type="ARBA" id="ARBA00023065"/>
    </source>
</evidence>
<proteinExistence type="predicted"/>
<keyword evidence="6" id="KW-0732">Signal</keyword>
<keyword evidence="4" id="KW-1134">Transmembrane beta strand</keyword>
<dbReference type="InterPro" id="IPR033900">
    <property type="entry name" value="Gram_neg_porin_domain"/>
</dbReference>
<dbReference type="Proteomes" id="UP000434209">
    <property type="component" value="Chromosome 4"/>
</dbReference>
<name>A0A7Z2GD24_9BURK</name>
<evidence type="ECO:0000256" key="1">
    <source>
        <dbReference type="ARBA" id="ARBA00004571"/>
    </source>
</evidence>
<dbReference type="CDD" id="cd00342">
    <property type="entry name" value="gram_neg_porins"/>
    <property type="match status" value="1"/>
</dbReference>
<dbReference type="AlphaFoldDB" id="A0A7Z2GD24"/>
<dbReference type="GO" id="GO:0006811">
    <property type="term" value="P:monoatomic ion transport"/>
    <property type="evidence" value="ECO:0007669"/>
    <property type="project" value="UniProtKB-KW"/>
</dbReference>
<dbReference type="Gene3D" id="2.40.160.10">
    <property type="entry name" value="Porin"/>
    <property type="match status" value="1"/>
</dbReference>
<evidence type="ECO:0000313" key="13">
    <source>
        <dbReference type="EMBL" id="QGZ59476.1"/>
    </source>
</evidence>
<organism evidence="13 14">
    <name type="scientific">Paraburkholderia acidiphila</name>
    <dbReference type="NCBI Taxonomy" id="2571747"/>
    <lineage>
        <taxon>Bacteria</taxon>
        <taxon>Pseudomonadati</taxon>
        <taxon>Pseudomonadota</taxon>
        <taxon>Betaproteobacteria</taxon>
        <taxon>Burkholderiales</taxon>
        <taxon>Burkholderiaceae</taxon>
        <taxon>Paraburkholderia</taxon>
    </lineage>
</organism>
<dbReference type="EMBL" id="CP046912">
    <property type="protein sequence ID" value="QGZ59476.1"/>
    <property type="molecule type" value="Genomic_DNA"/>
</dbReference>
<dbReference type="PANTHER" id="PTHR34501:SF9">
    <property type="entry name" value="MAJOR OUTER MEMBRANE PROTEIN P.IA"/>
    <property type="match status" value="1"/>
</dbReference>
<keyword evidence="10" id="KW-0998">Cell outer membrane</keyword>
<dbReference type="InterPro" id="IPR023614">
    <property type="entry name" value="Porin_dom_sf"/>
</dbReference>
<feature type="domain" description="Porin" evidence="12">
    <location>
        <begin position="34"/>
        <end position="361"/>
    </location>
</feature>
<dbReference type="GO" id="GO:0009279">
    <property type="term" value="C:cell outer membrane"/>
    <property type="evidence" value="ECO:0007669"/>
    <property type="project" value="UniProtKB-SubCell"/>
</dbReference>
<dbReference type="InterPro" id="IPR050298">
    <property type="entry name" value="Gram-neg_bact_OMP"/>
</dbReference>
<comment type="subunit">
    <text evidence="2">Homotrimer.</text>
</comment>
<keyword evidence="5" id="KW-0812">Transmembrane</keyword>
<keyword evidence="3" id="KW-0813">Transport</keyword>
<evidence type="ECO:0000256" key="8">
    <source>
        <dbReference type="ARBA" id="ARBA00023114"/>
    </source>
</evidence>
<evidence type="ECO:0000256" key="10">
    <source>
        <dbReference type="ARBA" id="ARBA00023237"/>
    </source>
</evidence>
<dbReference type="KEGG" id="pacp:FAZ97_31265"/>
<evidence type="ECO:0000313" key="14">
    <source>
        <dbReference type="Proteomes" id="UP000434209"/>
    </source>
</evidence>
<evidence type="ECO:0000259" key="12">
    <source>
        <dbReference type="Pfam" id="PF13609"/>
    </source>
</evidence>
<evidence type="ECO:0000256" key="3">
    <source>
        <dbReference type="ARBA" id="ARBA00022448"/>
    </source>
</evidence>
<dbReference type="GO" id="GO:0015288">
    <property type="term" value="F:porin activity"/>
    <property type="evidence" value="ECO:0007669"/>
    <property type="project" value="UniProtKB-KW"/>
</dbReference>
<evidence type="ECO:0000256" key="5">
    <source>
        <dbReference type="ARBA" id="ARBA00022692"/>
    </source>
</evidence>
<dbReference type="RefSeq" id="WP_158762658.1">
    <property type="nucleotide sequence ID" value="NZ_CP046912.1"/>
</dbReference>
<gene>
    <name evidence="13" type="ORF">FAZ97_31265</name>
</gene>
<evidence type="ECO:0000256" key="11">
    <source>
        <dbReference type="SAM" id="MobiDB-lite"/>
    </source>
</evidence>
<dbReference type="GO" id="GO:0046930">
    <property type="term" value="C:pore complex"/>
    <property type="evidence" value="ECO:0007669"/>
    <property type="project" value="UniProtKB-KW"/>
</dbReference>
<dbReference type="SUPFAM" id="SSF56935">
    <property type="entry name" value="Porins"/>
    <property type="match status" value="1"/>
</dbReference>
<keyword evidence="9" id="KW-0472">Membrane</keyword>
<keyword evidence="7" id="KW-0406">Ion transport</keyword>
<feature type="compositionally biased region" description="Polar residues" evidence="11">
    <location>
        <begin position="1"/>
        <end position="17"/>
    </location>
</feature>
<feature type="region of interest" description="Disordered" evidence="11">
    <location>
        <begin position="1"/>
        <end position="21"/>
    </location>
</feature>
<evidence type="ECO:0000256" key="2">
    <source>
        <dbReference type="ARBA" id="ARBA00011233"/>
    </source>
</evidence>
<reference evidence="13 14" key="1">
    <citation type="submission" date="2019-12" db="EMBL/GenBank/DDBJ databases">
        <title>Paraburkholderia acidiphila 7Q-K02 sp. nov and Paraburkholderia acidisoli DHF22 sp. nov., two strains isolated from forest soil.</title>
        <authorList>
            <person name="Gao Z."/>
            <person name="Qiu L."/>
        </authorList>
    </citation>
    <scope>NUCLEOTIDE SEQUENCE [LARGE SCALE GENOMIC DNA]</scope>
    <source>
        <strain evidence="13 14">7Q-K02</strain>
    </source>
</reference>
<sequence length="415" mass="44802">MSASSLRPNSAAHNTGPHSKPTRLALAARRAGMAAALCAASQAASAQMPSNLFFTDYFQGVPYASTGAYTPGISLYGVVDNAIGFTKGAQTAFVQQSGGEWTSKFGMYGVEDLGGGYRVRFALENGFDASNGSLGTANTMFNREAWIALGSAKTGEVKFGLQDAVGVPLFIDVFGEVLSVSTVAYLAGWTYDLGPGASYQPLHISNAVSYSSPWYGPFNAQALIQMHSADSTAPTLTNRSIAVNYFDGHLFGTISYFGNYAVNGLNPSQYVRTDNISGGLLYDAGHYVLSAGYSFLAPRLEGDRVSSTYTLGAIYRYLKRNDFRAEVVYRTVGGWVDHSYGVTLGYDYNLSKRTALYVRGSVIHNIGTAPTYSHYPYPYTQQPTLDNVSNAYSTSNGTQFYKTPHVVLIGMYHKF</sequence>
<keyword evidence="14" id="KW-1185">Reference proteome</keyword>
<evidence type="ECO:0000256" key="4">
    <source>
        <dbReference type="ARBA" id="ARBA00022452"/>
    </source>
</evidence>
<accession>A0A7Z2GD24</accession>